<comment type="caution">
    <text evidence="1">The sequence shown here is derived from an EMBL/GenBank/DDBJ whole genome shotgun (WGS) entry which is preliminary data.</text>
</comment>
<evidence type="ECO:0000313" key="1">
    <source>
        <dbReference type="EMBL" id="KKN91273.1"/>
    </source>
</evidence>
<proteinExistence type="predicted"/>
<organism evidence="1">
    <name type="scientific">marine sediment metagenome</name>
    <dbReference type="NCBI Taxonomy" id="412755"/>
    <lineage>
        <taxon>unclassified sequences</taxon>
        <taxon>metagenomes</taxon>
        <taxon>ecological metagenomes</taxon>
    </lineage>
</organism>
<gene>
    <name evidence="1" type="ORF">LCGC14_0221410</name>
</gene>
<reference evidence="1" key="1">
    <citation type="journal article" date="2015" name="Nature">
        <title>Complex archaea that bridge the gap between prokaryotes and eukaryotes.</title>
        <authorList>
            <person name="Spang A."/>
            <person name="Saw J.H."/>
            <person name="Jorgensen S.L."/>
            <person name="Zaremba-Niedzwiedzka K."/>
            <person name="Martijn J."/>
            <person name="Lind A.E."/>
            <person name="van Eijk R."/>
            <person name="Schleper C."/>
            <person name="Guy L."/>
            <person name="Ettema T.J."/>
        </authorList>
    </citation>
    <scope>NUCLEOTIDE SEQUENCE</scope>
</reference>
<dbReference type="EMBL" id="LAZR01000105">
    <property type="protein sequence ID" value="KKN91273.1"/>
    <property type="molecule type" value="Genomic_DNA"/>
</dbReference>
<dbReference type="AlphaFoldDB" id="A0A0F9XH88"/>
<sequence length="211" mass="24429">MGTFINIAGQRFGRLTVSCIADRDKWKNIRWSCICDCGHKTIVLGGALRQGRINNCGCSKIRHGHSKQGNMTQIYIAWMAMKQRCVNLNNPEYKNYGARNITICFRWKVFENFLADMGEPPTENHSLDRINNDGNYCPENCRWATKTEQARNMRVNHLITYRGKTQCLPIWAEQFGISENALRTRLRVLGWSIEKALTTPIKRYKKRKING</sequence>
<name>A0A0F9XH88_9ZZZZ</name>
<protein>
    <submittedName>
        <fullName evidence="1">Uncharacterized protein</fullName>
    </submittedName>
</protein>
<accession>A0A0F9XH88</accession>